<dbReference type="InterPro" id="IPR029044">
    <property type="entry name" value="Nucleotide-diphossugar_trans"/>
</dbReference>
<evidence type="ECO:0000313" key="9">
    <source>
        <dbReference type="EMBL" id="RXK37235.1"/>
    </source>
</evidence>
<dbReference type="Proteomes" id="UP000289152">
    <property type="component" value="Unassembled WGS sequence"/>
</dbReference>
<evidence type="ECO:0000256" key="2">
    <source>
        <dbReference type="ARBA" id="ARBA00009105"/>
    </source>
</evidence>
<keyword evidence="10" id="KW-1185">Reference proteome</keyword>
<name>A0A4Q1BHX9_TREME</name>
<dbReference type="VEuPathDB" id="FungiDB:TREMEDRAFT_74420"/>
<comment type="similarity">
    <text evidence="2">Belongs to the MNN1/MNT family.</text>
</comment>
<evidence type="ECO:0000313" key="10">
    <source>
        <dbReference type="Proteomes" id="UP000289152"/>
    </source>
</evidence>
<dbReference type="PANTHER" id="PTHR31646">
    <property type="entry name" value="ALPHA-1,2-MANNOSYLTRANSFERASE MNN2"/>
    <property type="match status" value="1"/>
</dbReference>
<keyword evidence="8" id="KW-0472">Membrane</keyword>
<dbReference type="AlphaFoldDB" id="A0A4Q1BHX9"/>
<dbReference type="InParanoid" id="A0A4Q1BHX9"/>
<proteinExistence type="inferred from homology"/>
<dbReference type="InterPro" id="IPR022751">
    <property type="entry name" value="Alpha_mannosyltransferase"/>
</dbReference>
<reference evidence="9 10" key="1">
    <citation type="submission" date="2016-06" db="EMBL/GenBank/DDBJ databases">
        <title>Evolution of pathogenesis and genome organization in the Tremellales.</title>
        <authorList>
            <person name="Cuomo C."/>
            <person name="Litvintseva A."/>
            <person name="Heitman J."/>
            <person name="Chen Y."/>
            <person name="Sun S."/>
            <person name="Springer D."/>
            <person name="Dromer F."/>
            <person name="Young S."/>
            <person name="Zeng Q."/>
            <person name="Chapman S."/>
            <person name="Gujja S."/>
            <person name="Saif S."/>
            <person name="Birren B."/>
        </authorList>
    </citation>
    <scope>NUCLEOTIDE SEQUENCE [LARGE SCALE GENOMIC DNA]</scope>
    <source>
        <strain evidence="9 10">ATCC 28783</strain>
    </source>
</reference>
<gene>
    <name evidence="9" type="ORF">M231_05525</name>
</gene>
<evidence type="ECO:0000256" key="8">
    <source>
        <dbReference type="ARBA" id="ARBA00023136"/>
    </source>
</evidence>
<evidence type="ECO:0000256" key="4">
    <source>
        <dbReference type="ARBA" id="ARBA00022692"/>
    </source>
</evidence>
<keyword evidence="4" id="KW-0812">Transmembrane</keyword>
<evidence type="ECO:0000256" key="7">
    <source>
        <dbReference type="ARBA" id="ARBA00023034"/>
    </source>
</evidence>
<accession>A0A4Q1BHX9</accession>
<keyword evidence="7" id="KW-0333">Golgi apparatus</keyword>
<keyword evidence="5" id="KW-0735">Signal-anchor</keyword>
<comment type="subcellular location">
    <subcellularLocation>
        <location evidence="1">Golgi apparatus membrane</location>
        <topology evidence="1">Single-pass type II membrane protein</topology>
    </subcellularLocation>
</comment>
<evidence type="ECO:0000256" key="6">
    <source>
        <dbReference type="ARBA" id="ARBA00022989"/>
    </source>
</evidence>
<dbReference type="Pfam" id="PF11051">
    <property type="entry name" value="Mannosyl_trans3"/>
    <property type="match status" value="2"/>
</dbReference>
<dbReference type="PANTHER" id="PTHR31646:SF1">
    <property type="entry name" value="ALPHA-1,2-MANNOSYLTRANSFERASE MNN2"/>
    <property type="match status" value="1"/>
</dbReference>
<keyword evidence="3" id="KW-0808">Transferase</keyword>
<evidence type="ECO:0000256" key="3">
    <source>
        <dbReference type="ARBA" id="ARBA00022679"/>
    </source>
</evidence>
<dbReference type="GO" id="GO:0046354">
    <property type="term" value="P:mannan biosynthetic process"/>
    <property type="evidence" value="ECO:0007669"/>
    <property type="project" value="TreeGrafter"/>
</dbReference>
<dbReference type="EMBL" id="SDIL01000074">
    <property type="protein sequence ID" value="RXK37235.1"/>
    <property type="molecule type" value="Genomic_DNA"/>
</dbReference>
<evidence type="ECO:0000256" key="5">
    <source>
        <dbReference type="ARBA" id="ARBA00022968"/>
    </source>
</evidence>
<comment type="caution">
    <text evidence="9">The sequence shown here is derived from an EMBL/GenBank/DDBJ whole genome shotgun (WGS) entry which is preliminary data.</text>
</comment>
<dbReference type="SUPFAM" id="SSF53448">
    <property type="entry name" value="Nucleotide-diphospho-sugar transferases"/>
    <property type="match status" value="1"/>
</dbReference>
<dbReference type="OrthoDB" id="430354at2759"/>
<dbReference type="GO" id="GO:0000139">
    <property type="term" value="C:Golgi membrane"/>
    <property type="evidence" value="ECO:0007669"/>
    <property type="project" value="UniProtKB-SubCell"/>
</dbReference>
<organism evidence="9 10">
    <name type="scientific">Tremella mesenterica</name>
    <name type="common">Jelly fungus</name>
    <dbReference type="NCBI Taxonomy" id="5217"/>
    <lineage>
        <taxon>Eukaryota</taxon>
        <taxon>Fungi</taxon>
        <taxon>Dikarya</taxon>
        <taxon>Basidiomycota</taxon>
        <taxon>Agaricomycotina</taxon>
        <taxon>Tremellomycetes</taxon>
        <taxon>Tremellales</taxon>
        <taxon>Tremellaceae</taxon>
        <taxon>Tremella</taxon>
    </lineage>
</organism>
<keyword evidence="6" id="KW-1133">Transmembrane helix</keyword>
<evidence type="ECO:0000256" key="1">
    <source>
        <dbReference type="ARBA" id="ARBA00004323"/>
    </source>
</evidence>
<protein>
    <submittedName>
        <fullName evidence="9">Uncharacterized protein</fullName>
    </submittedName>
</protein>
<dbReference type="GO" id="GO:0000026">
    <property type="term" value="F:alpha-1,2-mannosyltransferase activity"/>
    <property type="evidence" value="ECO:0007669"/>
    <property type="project" value="TreeGrafter"/>
</dbReference>
<sequence length="291" mass="33194">MKQAKREEIKLQAFLSSQFTEIVWIDTDNLPLADPNDLFDSVEYSISHAVFWSDLNKDHPDNAIWRFLARPCNDEDWPAETGQIVFDKRGNNGLNYAILLMSNHMMEDSEFYGNLMYGDKDTFRIGFYLLGLQYVKAPRVFSALGGYQIYGESTEENCGHTMMHYGLTPLSQSKNPSYHPKPAFAHMILTKHSSNFQLDKVFSHFSRPILDKSDEPTLIRCPARWTGPCFAWELQGPDGLKGTPNGFEDGQGTITLDVREAWRDENGRLRDQEIPEGLLAIQKAMVEINTS</sequence>